<dbReference type="Gene3D" id="1.10.10.10">
    <property type="entry name" value="Winged helix-like DNA-binding domain superfamily/Winged helix DNA-binding domain"/>
    <property type="match status" value="1"/>
</dbReference>
<evidence type="ECO:0000313" key="20">
    <source>
        <dbReference type="EMBL" id="RHY72440.1"/>
    </source>
</evidence>
<proteinExistence type="inferred from homology"/>
<keyword evidence="7 18" id="KW-0812">Transmembrane</keyword>
<dbReference type="GO" id="GO:0016126">
    <property type="term" value="P:sterol biosynthetic process"/>
    <property type="evidence" value="ECO:0007669"/>
    <property type="project" value="InterPro"/>
</dbReference>
<sequence length="822" mass="90215">MKQGPGGGAGKGKAEGAPIFLQKTYTMFENAPVEIAAWANNGTTVVIKDPDEFAKAMLPKYFKHSNFASFVRQLNFYGFRKYKKDDILITEDEATKNWWEFYHDKFLRHAPELMTHIRRKTYSEGPDGQGGNAHGSHEKEEVEVLKAQVTTLQSQLEQVTAQITSLTDVHPSNILESRCLKVLPPPPRQQPMILVICSVVILSETMRTLLQDSFAVLCQQLADSPLFYSLLLVVLSTCCLIRASLLHTFNATALLVGGMGLASLRLNSMGEIDVHSLSLVSAVSIFVAVYVVGLGCIWSVTQTLHDNQCDVKIDNPSADVIIVGAGTAGCSMAVGLAKQGRKVLVIEKSLEYQDRFVGELMQPGGLEALRSLDLIECAETSTDVKTLGYSILLPHSDHIMLPYPDRAPHTFLEYMGLSRADNGTGKQHGRGFHNGAFVQRLRARMLAEPNVTVVEGTVSKLLLEQPAKSSTSVCTGIQFRRKALSDDVEMPVETASAPLVIASDGLWSGLRRDLSTDVPKQISSFVAILMTHPAMEATVPFRNFGHVILAHPSPILMYQISPTETRVLVDVPGKVPSSSNGDLTKHLLTHVAPQIPDASRAAFVRAVETGPVKSMPNREFMTTQPAHIGRVVMLGDTFNMRHPLTGGGMSVALKDVVLLNNLLKNVDLSSGKDVAAVRRAFEQDRVHHSSTVNILANALYHIFSVPSADDDDQHVLAARATLRESCYEYLKMGGVFMAGPLGLLSALTPKPFVLATHFFMVAGYAAIRCLAPFPTPYRLYHCFQVFHQACVIIMPLLERENVTVLAWAPLRALINVIFPYRK</sequence>
<evidence type="ECO:0000256" key="8">
    <source>
        <dbReference type="ARBA" id="ARBA00022827"/>
    </source>
</evidence>
<dbReference type="SUPFAM" id="SSF46785">
    <property type="entry name" value="Winged helix' DNA-binding domain"/>
    <property type="match status" value="1"/>
</dbReference>
<reference evidence="20 21" key="1">
    <citation type="submission" date="2018-08" db="EMBL/GenBank/DDBJ databases">
        <title>Aphanomyces genome sequencing and annotation.</title>
        <authorList>
            <person name="Minardi D."/>
            <person name="Oidtmann B."/>
            <person name="Van Der Giezen M."/>
            <person name="Studholme D.J."/>
        </authorList>
    </citation>
    <scope>NUCLEOTIDE SEQUENCE [LARGE SCALE GENOMIC DNA]</scope>
    <source>
        <strain evidence="20 21">D2</strain>
    </source>
</reference>
<accession>A0A397E4M2</accession>
<comment type="similarity">
    <text evidence="4">Belongs to the squalene monooxygenase family.</text>
</comment>
<feature type="domain" description="HSF-type DNA-binding" evidence="19">
    <location>
        <begin position="16"/>
        <end position="120"/>
    </location>
</feature>
<evidence type="ECO:0000256" key="6">
    <source>
        <dbReference type="ARBA" id="ARBA00022630"/>
    </source>
</evidence>
<evidence type="ECO:0000256" key="1">
    <source>
        <dbReference type="ARBA" id="ARBA00001974"/>
    </source>
</evidence>
<dbReference type="Proteomes" id="UP000266643">
    <property type="component" value="Unassembled WGS sequence"/>
</dbReference>
<keyword evidence="12" id="KW-0238">DNA-binding</keyword>
<dbReference type="PRINTS" id="PR00420">
    <property type="entry name" value="RNGMNOXGNASE"/>
</dbReference>
<dbReference type="GO" id="GO:0003700">
    <property type="term" value="F:DNA-binding transcription factor activity"/>
    <property type="evidence" value="ECO:0007669"/>
    <property type="project" value="InterPro"/>
</dbReference>
<dbReference type="GO" id="GO:0050660">
    <property type="term" value="F:flavin adenine dinucleotide binding"/>
    <property type="evidence" value="ECO:0007669"/>
    <property type="project" value="InterPro"/>
</dbReference>
<evidence type="ECO:0000256" key="2">
    <source>
        <dbReference type="ARBA" id="ARBA00004123"/>
    </source>
</evidence>
<dbReference type="InterPro" id="IPR013698">
    <property type="entry name" value="Squalene_epoxidase"/>
</dbReference>
<evidence type="ECO:0000256" key="17">
    <source>
        <dbReference type="SAM" id="MobiDB-lite"/>
    </source>
</evidence>
<dbReference type="GO" id="GO:0043565">
    <property type="term" value="F:sequence-specific DNA binding"/>
    <property type="evidence" value="ECO:0007669"/>
    <property type="project" value="InterPro"/>
</dbReference>
<dbReference type="VEuPathDB" id="FungiDB:H257_00395"/>
<dbReference type="EC" id="1.14.14.17" evidence="5"/>
<dbReference type="GO" id="GO:0005634">
    <property type="term" value="C:nucleus"/>
    <property type="evidence" value="ECO:0007669"/>
    <property type="project" value="UniProtKB-SubCell"/>
</dbReference>
<evidence type="ECO:0000313" key="21">
    <source>
        <dbReference type="Proteomes" id="UP000266643"/>
    </source>
</evidence>
<dbReference type="PRINTS" id="PR00056">
    <property type="entry name" value="HSFDOMAIN"/>
</dbReference>
<evidence type="ECO:0000256" key="15">
    <source>
        <dbReference type="ARBA" id="ARBA00023242"/>
    </source>
</evidence>
<dbReference type="PANTHER" id="PTHR10835:SF0">
    <property type="entry name" value="SQUALENE MONOOXYGENASE"/>
    <property type="match status" value="1"/>
</dbReference>
<comment type="subcellular location">
    <subcellularLocation>
        <location evidence="3">Membrane</location>
        <topology evidence="3">Multi-pass membrane protein</topology>
    </subcellularLocation>
    <subcellularLocation>
        <location evidence="2">Nucleus</location>
    </subcellularLocation>
</comment>
<evidence type="ECO:0000256" key="10">
    <source>
        <dbReference type="ARBA" id="ARBA00023002"/>
    </source>
</evidence>
<keyword evidence="14" id="KW-0804">Transcription</keyword>
<dbReference type="SUPFAM" id="SSF51905">
    <property type="entry name" value="FAD/NAD(P)-binding domain"/>
    <property type="match status" value="1"/>
</dbReference>
<dbReference type="GO" id="GO:0016020">
    <property type="term" value="C:membrane"/>
    <property type="evidence" value="ECO:0007669"/>
    <property type="project" value="UniProtKB-SubCell"/>
</dbReference>
<dbReference type="InterPro" id="IPR040125">
    <property type="entry name" value="Squalene_monox"/>
</dbReference>
<keyword evidence="8" id="KW-0274">FAD</keyword>
<dbReference type="SMART" id="SM00415">
    <property type="entry name" value="HSF"/>
    <property type="match status" value="1"/>
</dbReference>
<dbReference type="InterPro" id="IPR036388">
    <property type="entry name" value="WH-like_DNA-bd_sf"/>
</dbReference>
<evidence type="ECO:0000256" key="16">
    <source>
        <dbReference type="RuleBase" id="RU004020"/>
    </source>
</evidence>
<dbReference type="InterPro" id="IPR036390">
    <property type="entry name" value="WH_DNA-bd_sf"/>
</dbReference>
<dbReference type="EMBL" id="QUTD01003548">
    <property type="protein sequence ID" value="RHY72440.1"/>
    <property type="molecule type" value="Genomic_DNA"/>
</dbReference>
<keyword evidence="6" id="KW-0285">Flavoprotein</keyword>
<dbReference type="Pfam" id="PF00447">
    <property type="entry name" value="HSF_DNA-bind"/>
    <property type="match status" value="1"/>
</dbReference>
<dbReference type="InterPro" id="IPR036188">
    <property type="entry name" value="FAD/NAD-bd_sf"/>
</dbReference>
<dbReference type="Pfam" id="PF08491">
    <property type="entry name" value="SE"/>
    <property type="match status" value="1"/>
</dbReference>
<gene>
    <name evidence="20" type="ORF">DYB30_008778</name>
</gene>
<comment type="cofactor">
    <cofactor evidence="1">
        <name>FAD</name>
        <dbReference type="ChEBI" id="CHEBI:57692"/>
    </cofactor>
</comment>
<feature type="transmembrane region" description="Helical" evidence="18">
    <location>
        <begin position="249"/>
        <end position="267"/>
    </location>
</feature>
<feature type="transmembrane region" description="Helical" evidence="18">
    <location>
        <begin position="279"/>
        <end position="300"/>
    </location>
</feature>
<dbReference type="AlphaFoldDB" id="A0A397E4M2"/>
<keyword evidence="13 18" id="KW-0472">Membrane</keyword>
<evidence type="ECO:0000256" key="12">
    <source>
        <dbReference type="ARBA" id="ARBA00023125"/>
    </source>
</evidence>
<keyword evidence="11" id="KW-0805">Transcription regulation</keyword>
<dbReference type="FunFam" id="1.10.10.10:FF:000027">
    <property type="entry name" value="Heat shock transcription factor 1"/>
    <property type="match status" value="1"/>
</dbReference>
<comment type="caution">
    <text evidence="20">The sequence shown here is derived from an EMBL/GenBank/DDBJ whole genome shotgun (WGS) entry which is preliminary data.</text>
</comment>
<dbReference type="Pfam" id="PF01266">
    <property type="entry name" value="DAO"/>
    <property type="match status" value="1"/>
</dbReference>
<evidence type="ECO:0000259" key="19">
    <source>
        <dbReference type="SMART" id="SM00415"/>
    </source>
</evidence>
<dbReference type="InterPro" id="IPR000232">
    <property type="entry name" value="HSF_DNA-bd"/>
</dbReference>
<protein>
    <recommendedName>
        <fullName evidence="5">squalene monooxygenase</fullName>
        <ecNumber evidence="5">1.14.14.17</ecNumber>
    </recommendedName>
</protein>
<dbReference type="GO" id="GO:0004506">
    <property type="term" value="F:squalene monooxygenase activity"/>
    <property type="evidence" value="ECO:0007669"/>
    <property type="project" value="UniProtKB-EC"/>
</dbReference>
<dbReference type="GO" id="GO:0005783">
    <property type="term" value="C:endoplasmic reticulum"/>
    <property type="evidence" value="ECO:0007669"/>
    <property type="project" value="TreeGrafter"/>
</dbReference>
<keyword evidence="10" id="KW-0560">Oxidoreductase</keyword>
<organism evidence="20 21">
    <name type="scientific">Aphanomyces astaci</name>
    <name type="common">Crayfish plague agent</name>
    <dbReference type="NCBI Taxonomy" id="112090"/>
    <lineage>
        <taxon>Eukaryota</taxon>
        <taxon>Sar</taxon>
        <taxon>Stramenopiles</taxon>
        <taxon>Oomycota</taxon>
        <taxon>Saprolegniomycetes</taxon>
        <taxon>Saprolegniales</taxon>
        <taxon>Verrucalvaceae</taxon>
        <taxon>Aphanomyces</taxon>
    </lineage>
</organism>
<evidence type="ECO:0000256" key="13">
    <source>
        <dbReference type="ARBA" id="ARBA00023136"/>
    </source>
</evidence>
<evidence type="ECO:0000256" key="14">
    <source>
        <dbReference type="ARBA" id="ARBA00023163"/>
    </source>
</evidence>
<comment type="similarity">
    <text evidence="16">Belongs to the HSF family.</text>
</comment>
<dbReference type="PANTHER" id="PTHR10835">
    <property type="entry name" value="SQUALENE MONOOXYGENASE"/>
    <property type="match status" value="1"/>
</dbReference>
<keyword evidence="15" id="KW-0539">Nucleus</keyword>
<name>A0A397E4M2_APHAT</name>
<dbReference type="InterPro" id="IPR006076">
    <property type="entry name" value="FAD-dep_OxRdtase"/>
</dbReference>
<evidence type="ECO:0000256" key="4">
    <source>
        <dbReference type="ARBA" id="ARBA00008802"/>
    </source>
</evidence>
<keyword evidence="9 18" id="KW-1133">Transmembrane helix</keyword>
<evidence type="ECO:0000256" key="5">
    <source>
        <dbReference type="ARBA" id="ARBA00012312"/>
    </source>
</evidence>
<evidence type="ECO:0000256" key="7">
    <source>
        <dbReference type="ARBA" id="ARBA00022692"/>
    </source>
</evidence>
<feature type="region of interest" description="Disordered" evidence="17">
    <location>
        <begin position="121"/>
        <end position="140"/>
    </location>
</feature>
<evidence type="ECO:0000256" key="9">
    <source>
        <dbReference type="ARBA" id="ARBA00022989"/>
    </source>
</evidence>
<evidence type="ECO:0000256" key="11">
    <source>
        <dbReference type="ARBA" id="ARBA00023015"/>
    </source>
</evidence>
<dbReference type="Gene3D" id="3.50.50.60">
    <property type="entry name" value="FAD/NAD(P)-binding domain"/>
    <property type="match status" value="1"/>
</dbReference>
<evidence type="ECO:0000256" key="3">
    <source>
        <dbReference type="ARBA" id="ARBA00004141"/>
    </source>
</evidence>
<evidence type="ECO:0000256" key="18">
    <source>
        <dbReference type="SAM" id="Phobius"/>
    </source>
</evidence>
<dbReference type="VEuPathDB" id="FungiDB:H257_13382"/>